<dbReference type="NCBIfam" id="NF010193">
    <property type="entry name" value="PRK13672.1"/>
    <property type="match status" value="1"/>
</dbReference>
<sequence length="73" mass="8655">MNRSFYRFALSFRGGAIDDLKSVFAEHMFNDSSFPKEEKAFDPLSRYIEEKADAKMPSVIFDELFLLYEERFL</sequence>
<dbReference type="AlphaFoldDB" id="A0A921G0T5"/>
<protein>
    <submittedName>
        <fullName evidence="2">YozE family protein</fullName>
    </submittedName>
</protein>
<organism evidence="2 3">
    <name type="scientific">Sporosarcina psychrophila</name>
    <name type="common">Bacillus psychrophilus</name>
    <dbReference type="NCBI Taxonomy" id="1476"/>
    <lineage>
        <taxon>Bacteria</taxon>
        <taxon>Bacillati</taxon>
        <taxon>Bacillota</taxon>
        <taxon>Bacilli</taxon>
        <taxon>Bacillales</taxon>
        <taxon>Caryophanaceae</taxon>
        <taxon>Sporosarcina</taxon>
    </lineage>
</organism>
<gene>
    <name evidence="2" type="ORF">K8V56_12540</name>
</gene>
<proteinExistence type="predicted"/>
<comment type="caution">
    <text evidence="2">The sequence shown here is derived from an EMBL/GenBank/DDBJ whole genome shotgun (WGS) entry which is preliminary data.</text>
</comment>
<dbReference type="SUPFAM" id="SSF140652">
    <property type="entry name" value="YozE-like"/>
    <property type="match status" value="1"/>
</dbReference>
<accession>A0A921G0T5</accession>
<dbReference type="Pfam" id="PF06855">
    <property type="entry name" value="YozE_SAM_like"/>
    <property type="match status" value="1"/>
</dbReference>
<dbReference type="Gene3D" id="1.10.150.260">
    <property type="entry name" value="YozE SAM-like"/>
    <property type="match status" value="1"/>
</dbReference>
<dbReference type="Proteomes" id="UP000698173">
    <property type="component" value="Unassembled WGS sequence"/>
</dbReference>
<dbReference type="InterPro" id="IPR023089">
    <property type="entry name" value="YozE_SAM-like"/>
</dbReference>
<reference evidence="2" key="2">
    <citation type="submission" date="2021-09" db="EMBL/GenBank/DDBJ databases">
        <authorList>
            <person name="Gilroy R."/>
        </authorList>
    </citation>
    <scope>NUCLEOTIDE SEQUENCE</scope>
    <source>
        <strain evidence="2">CHK171-7178</strain>
    </source>
</reference>
<evidence type="ECO:0000259" key="1">
    <source>
        <dbReference type="Pfam" id="PF06855"/>
    </source>
</evidence>
<dbReference type="InterPro" id="IPR036806">
    <property type="entry name" value="YozE_SAM-like_sf"/>
</dbReference>
<evidence type="ECO:0000313" key="2">
    <source>
        <dbReference type="EMBL" id="HJF32587.1"/>
    </source>
</evidence>
<evidence type="ECO:0000313" key="3">
    <source>
        <dbReference type="Proteomes" id="UP000698173"/>
    </source>
</evidence>
<feature type="domain" description="YozE SAM-like" evidence="1">
    <location>
        <begin position="4"/>
        <end position="70"/>
    </location>
</feature>
<dbReference type="EMBL" id="DYWT01000202">
    <property type="protein sequence ID" value="HJF32587.1"/>
    <property type="molecule type" value="Genomic_DNA"/>
</dbReference>
<name>A0A921G0T5_SPOPS</name>
<reference evidence="2" key="1">
    <citation type="journal article" date="2021" name="PeerJ">
        <title>Extensive microbial diversity within the chicken gut microbiome revealed by metagenomics and culture.</title>
        <authorList>
            <person name="Gilroy R."/>
            <person name="Ravi A."/>
            <person name="Getino M."/>
            <person name="Pursley I."/>
            <person name="Horton D.L."/>
            <person name="Alikhan N.F."/>
            <person name="Baker D."/>
            <person name="Gharbi K."/>
            <person name="Hall N."/>
            <person name="Watson M."/>
            <person name="Adriaenssens E.M."/>
            <person name="Foster-Nyarko E."/>
            <person name="Jarju S."/>
            <person name="Secka A."/>
            <person name="Antonio M."/>
            <person name="Oren A."/>
            <person name="Chaudhuri R.R."/>
            <person name="La Ragione R."/>
            <person name="Hildebrand F."/>
            <person name="Pallen M.J."/>
        </authorList>
    </citation>
    <scope>NUCLEOTIDE SEQUENCE</scope>
    <source>
        <strain evidence="2">CHK171-7178</strain>
    </source>
</reference>